<comment type="caution">
    <text evidence="2">The sequence shown here is derived from an EMBL/GenBank/DDBJ whole genome shotgun (WGS) entry which is preliminary data.</text>
</comment>
<protein>
    <submittedName>
        <fullName evidence="2">Uncharacterized protein</fullName>
    </submittedName>
</protein>
<dbReference type="EMBL" id="JAUPFM010000005">
    <property type="protein sequence ID" value="KAK2850848.1"/>
    <property type="molecule type" value="Genomic_DNA"/>
</dbReference>
<evidence type="ECO:0000313" key="2">
    <source>
        <dbReference type="EMBL" id="KAK2850848.1"/>
    </source>
</evidence>
<evidence type="ECO:0000256" key="1">
    <source>
        <dbReference type="SAM" id="MobiDB-lite"/>
    </source>
</evidence>
<dbReference type="Proteomes" id="UP001187415">
    <property type="component" value="Unassembled WGS sequence"/>
</dbReference>
<reference evidence="2" key="1">
    <citation type="submission" date="2023-07" db="EMBL/GenBank/DDBJ databases">
        <title>Chromosome-level Genome Assembly of Striped Snakehead (Channa striata).</title>
        <authorList>
            <person name="Liu H."/>
        </authorList>
    </citation>
    <scope>NUCLEOTIDE SEQUENCE</scope>
    <source>
        <strain evidence="2">Gz</strain>
        <tissue evidence="2">Muscle</tissue>
    </source>
</reference>
<name>A0AA88N459_CHASR</name>
<feature type="region of interest" description="Disordered" evidence="1">
    <location>
        <begin position="71"/>
        <end position="102"/>
    </location>
</feature>
<sequence length="102" mass="11487">MLTPSCRQLLERNFPVSLPQRLCGRSRPRSLRTHQRLRPCGVRLRPQSDASCCAETIFGGVCSHRLPAAAADGADGHTDSHVRLEPRTEPGPRRIWERHRIA</sequence>
<organism evidence="2 3">
    <name type="scientific">Channa striata</name>
    <name type="common">Snakehead murrel</name>
    <name type="synonym">Ophicephalus striatus</name>
    <dbReference type="NCBI Taxonomy" id="64152"/>
    <lineage>
        <taxon>Eukaryota</taxon>
        <taxon>Metazoa</taxon>
        <taxon>Chordata</taxon>
        <taxon>Craniata</taxon>
        <taxon>Vertebrata</taxon>
        <taxon>Euteleostomi</taxon>
        <taxon>Actinopterygii</taxon>
        <taxon>Neopterygii</taxon>
        <taxon>Teleostei</taxon>
        <taxon>Neoteleostei</taxon>
        <taxon>Acanthomorphata</taxon>
        <taxon>Anabantaria</taxon>
        <taxon>Anabantiformes</taxon>
        <taxon>Channoidei</taxon>
        <taxon>Channidae</taxon>
        <taxon>Channa</taxon>
    </lineage>
</organism>
<keyword evidence="3" id="KW-1185">Reference proteome</keyword>
<dbReference type="AlphaFoldDB" id="A0AA88N459"/>
<gene>
    <name evidence="2" type="ORF">Q5P01_007124</name>
</gene>
<proteinExistence type="predicted"/>
<feature type="compositionally biased region" description="Basic and acidic residues" evidence="1">
    <location>
        <begin position="74"/>
        <end position="102"/>
    </location>
</feature>
<accession>A0AA88N459</accession>
<evidence type="ECO:0000313" key="3">
    <source>
        <dbReference type="Proteomes" id="UP001187415"/>
    </source>
</evidence>